<dbReference type="RefSeq" id="WP_122919346.1">
    <property type="nucleotide sequence ID" value="NZ_RHHQ01000013.1"/>
</dbReference>
<name>A0A3M8DD20_9BACL</name>
<proteinExistence type="inferred from homology"/>
<dbReference type="Gene3D" id="2.40.50.100">
    <property type="match status" value="1"/>
</dbReference>
<accession>A0A3M8DD20</accession>
<evidence type="ECO:0000313" key="5">
    <source>
        <dbReference type="EMBL" id="RNB85934.1"/>
    </source>
</evidence>
<dbReference type="Proteomes" id="UP000271031">
    <property type="component" value="Unassembled WGS sequence"/>
</dbReference>
<dbReference type="InterPro" id="IPR058792">
    <property type="entry name" value="Beta-barrel_RND_2"/>
</dbReference>
<dbReference type="Gene3D" id="2.40.30.170">
    <property type="match status" value="1"/>
</dbReference>
<sequence>MKKPYAVLLAVLLLTAGCEKLESQVEQLRDREKDTVLKVKTVNAYVLEPKQGGLTQEITGTVVPQKELPLSFGSSGKIAKIFVQKGSAVKTGELLAALDTTVWQQEIDAAQSQVDRAALQRAKTLKGAHETDVTQQKLKIERARQNLAKASDELNRGKLLFQNGAISKEELDTATLAQKQAAMSLQEEELSLSKLVEAADKLDVEAADAQVKEAAAQLGRANQDLKQAQLHAPFGGIVAAIPMQESEQVGAGTEVVRLIDPSSWMVKIQVENDQIGNWKKGQTVTVVTPGGEELGGQVSFVSPILDQATATYPVEIAVKGDVADWKAGMTVTCRYDVKGGNALLVPVSAVGISDESHYVMKLAEDTIQKTEIKVGPLYGEYYQVLSGLEAGDRIVSQGLSYVLDGETVRVADDQ</sequence>
<dbReference type="Pfam" id="PF25967">
    <property type="entry name" value="RND-MFP_C"/>
    <property type="match status" value="1"/>
</dbReference>
<keyword evidence="6" id="KW-1185">Reference proteome</keyword>
<protein>
    <submittedName>
        <fullName evidence="5">Efflux RND transporter periplasmic adaptor subunit</fullName>
    </submittedName>
</protein>
<feature type="domain" description="Multidrug resistance protein MdtA-like C-terminal permuted SH3" evidence="4">
    <location>
        <begin position="341"/>
        <end position="399"/>
    </location>
</feature>
<comment type="caution">
    <text evidence="5">The sequence shown here is derived from an EMBL/GenBank/DDBJ whole genome shotgun (WGS) entry which is preliminary data.</text>
</comment>
<evidence type="ECO:0000256" key="2">
    <source>
        <dbReference type="SAM" id="Coils"/>
    </source>
</evidence>
<dbReference type="NCBIfam" id="TIGR01730">
    <property type="entry name" value="RND_mfp"/>
    <property type="match status" value="1"/>
</dbReference>
<dbReference type="GO" id="GO:0015562">
    <property type="term" value="F:efflux transmembrane transporter activity"/>
    <property type="evidence" value="ECO:0007669"/>
    <property type="project" value="TreeGrafter"/>
</dbReference>
<dbReference type="PANTHER" id="PTHR30469">
    <property type="entry name" value="MULTIDRUG RESISTANCE PROTEIN MDTA"/>
    <property type="match status" value="1"/>
</dbReference>
<reference evidence="5 6" key="1">
    <citation type="submission" date="2018-10" db="EMBL/GenBank/DDBJ databases">
        <title>Phylogenomics of Brevibacillus.</title>
        <authorList>
            <person name="Dunlap C."/>
        </authorList>
    </citation>
    <scope>NUCLEOTIDE SEQUENCE [LARGE SCALE GENOMIC DNA]</scope>
    <source>
        <strain evidence="5 6">JCM 15716</strain>
    </source>
</reference>
<evidence type="ECO:0000259" key="3">
    <source>
        <dbReference type="Pfam" id="PF25954"/>
    </source>
</evidence>
<dbReference type="PROSITE" id="PS51257">
    <property type="entry name" value="PROKAR_LIPOPROTEIN"/>
    <property type="match status" value="1"/>
</dbReference>
<dbReference type="InterPro" id="IPR006143">
    <property type="entry name" value="RND_pump_MFP"/>
</dbReference>
<dbReference type="OrthoDB" id="2475666at2"/>
<gene>
    <name evidence="5" type="ORF">EDM56_18225</name>
</gene>
<feature type="coiled-coil region" evidence="2">
    <location>
        <begin position="185"/>
        <end position="231"/>
    </location>
</feature>
<dbReference type="AlphaFoldDB" id="A0A3M8DD20"/>
<organism evidence="5 6">
    <name type="scientific">Brevibacillus fluminis</name>
    <dbReference type="NCBI Taxonomy" id="511487"/>
    <lineage>
        <taxon>Bacteria</taxon>
        <taxon>Bacillati</taxon>
        <taxon>Bacillota</taxon>
        <taxon>Bacilli</taxon>
        <taxon>Bacillales</taxon>
        <taxon>Paenibacillaceae</taxon>
        <taxon>Brevibacillus</taxon>
    </lineage>
</organism>
<dbReference type="Pfam" id="PF25954">
    <property type="entry name" value="Beta-barrel_RND_2"/>
    <property type="match status" value="1"/>
</dbReference>
<evidence type="ECO:0000259" key="4">
    <source>
        <dbReference type="Pfam" id="PF25967"/>
    </source>
</evidence>
<dbReference type="GO" id="GO:1990281">
    <property type="term" value="C:efflux pump complex"/>
    <property type="evidence" value="ECO:0007669"/>
    <property type="project" value="TreeGrafter"/>
</dbReference>
<dbReference type="Gene3D" id="2.40.420.20">
    <property type="match status" value="1"/>
</dbReference>
<dbReference type="InterPro" id="IPR058627">
    <property type="entry name" value="MdtA-like_C"/>
</dbReference>
<feature type="coiled-coil region" evidence="2">
    <location>
        <begin position="133"/>
        <end position="160"/>
    </location>
</feature>
<feature type="coiled-coil region" evidence="2">
    <location>
        <begin position="11"/>
        <end position="38"/>
    </location>
</feature>
<evidence type="ECO:0000256" key="1">
    <source>
        <dbReference type="ARBA" id="ARBA00009477"/>
    </source>
</evidence>
<dbReference type="SUPFAM" id="SSF111369">
    <property type="entry name" value="HlyD-like secretion proteins"/>
    <property type="match status" value="2"/>
</dbReference>
<comment type="similarity">
    <text evidence="1">Belongs to the membrane fusion protein (MFP) (TC 8.A.1) family.</text>
</comment>
<dbReference type="PANTHER" id="PTHR30469:SF15">
    <property type="entry name" value="HLYD FAMILY OF SECRETION PROTEINS"/>
    <property type="match status" value="1"/>
</dbReference>
<dbReference type="EMBL" id="RHHQ01000013">
    <property type="protein sequence ID" value="RNB85934.1"/>
    <property type="molecule type" value="Genomic_DNA"/>
</dbReference>
<dbReference type="Gene3D" id="1.10.287.470">
    <property type="entry name" value="Helix hairpin bin"/>
    <property type="match status" value="1"/>
</dbReference>
<feature type="domain" description="CusB-like beta-barrel" evidence="3">
    <location>
        <begin position="266"/>
        <end position="335"/>
    </location>
</feature>
<keyword evidence="2" id="KW-0175">Coiled coil</keyword>
<evidence type="ECO:0000313" key="6">
    <source>
        <dbReference type="Proteomes" id="UP000271031"/>
    </source>
</evidence>